<dbReference type="EMBL" id="JH370148">
    <property type="protein sequence ID" value="ELA41175.1"/>
    <property type="molecule type" value="Genomic_DNA"/>
</dbReference>
<dbReference type="GeneID" id="19882484"/>
<reference evidence="2" key="1">
    <citation type="submission" date="2011-05" db="EMBL/GenBank/DDBJ databases">
        <title>The genome sequence of Vittaforma corneae strain ATCC 50505.</title>
        <authorList>
            <consortium name="The Broad Institute Genome Sequencing Platform"/>
            <person name="Cuomo C."/>
            <person name="Didier E."/>
            <person name="Bowers L."/>
            <person name="Young S.K."/>
            <person name="Zeng Q."/>
            <person name="Gargeya S."/>
            <person name="Fitzgerald M."/>
            <person name="Haas B."/>
            <person name="Abouelleil A."/>
            <person name="Alvarado L."/>
            <person name="Arachchi H.M."/>
            <person name="Berlin A."/>
            <person name="Chapman S.B."/>
            <person name="Gearin G."/>
            <person name="Goldberg J."/>
            <person name="Griggs A."/>
            <person name="Gujja S."/>
            <person name="Hansen M."/>
            <person name="Heiman D."/>
            <person name="Howarth C."/>
            <person name="Larimer J."/>
            <person name="Lui A."/>
            <person name="MacDonald P.J.P."/>
            <person name="McCowen C."/>
            <person name="Montmayeur A."/>
            <person name="Murphy C."/>
            <person name="Neiman D."/>
            <person name="Pearson M."/>
            <person name="Priest M."/>
            <person name="Roberts A."/>
            <person name="Saif S."/>
            <person name="Shea T."/>
            <person name="Sisk P."/>
            <person name="Stolte C."/>
            <person name="Sykes S."/>
            <person name="Wortman J."/>
            <person name="Nusbaum C."/>
            <person name="Birren B."/>
        </authorList>
    </citation>
    <scope>NUCLEOTIDE SEQUENCE [LARGE SCALE GENOMIC DNA]</scope>
    <source>
        <strain evidence="2">ATCC 50505</strain>
    </source>
</reference>
<name>L2GL14_VITCO</name>
<dbReference type="VEuPathDB" id="MicrosporidiaDB:VICG_01774"/>
<evidence type="ECO:0000313" key="1">
    <source>
        <dbReference type="EMBL" id="ELA41175.1"/>
    </source>
</evidence>
<dbReference type="InParanoid" id="L2GL14"/>
<protein>
    <submittedName>
        <fullName evidence="1">Uncharacterized protein</fullName>
    </submittedName>
</protein>
<dbReference type="AlphaFoldDB" id="L2GL14"/>
<accession>L2GL14</accession>
<organism evidence="1 2">
    <name type="scientific">Vittaforma corneae (strain ATCC 50505)</name>
    <name type="common">Microsporidian parasite</name>
    <name type="synonym">Nosema corneum</name>
    <dbReference type="NCBI Taxonomy" id="993615"/>
    <lineage>
        <taxon>Eukaryota</taxon>
        <taxon>Fungi</taxon>
        <taxon>Fungi incertae sedis</taxon>
        <taxon>Microsporidia</taxon>
        <taxon>Nosematidae</taxon>
        <taxon>Vittaforma</taxon>
    </lineage>
</organism>
<proteinExistence type="predicted"/>
<dbReference type="HOGENOM" id="CLU_488533_0_0_1"/>
<dbReference type="RefSeq" id="XP_007605219.1">
    <property type="nucleotide sequence ID" value="XM_007605157.1"/>
</dbReference>
<evidence type="ECO:0000313" key="2">
    <source>
        <dbReference type="Proteomes" id="UP000011082"/>
    </source>
</evidence>
<keyword evidence="2" id="KW-1185">Reference proteome</keyword>
<sequence>MYRLFLKSFINKCPSKTIKFVLASNTDFLVQSIQDSFDSDGTLQSKVYFNLWVSFLSLYDHCPSNKIQGYLRDFGQLESLLHGSIQKLLSELLILFGYKANVCVSKLYTLEVFLISFVNISIADKVSINENTELARESHSASKVIRRMLKTLHIVPGAVAYGGRSIKEHAQTHRCTNESCHGKILVISQNGISYVVCMNDKTISKKHTECLKCSTCGSKLEKIQTRVCYEYRYFISMINESIGNDCFMNRYLTMKSSIKLVEHPTGDKPFKFDVRVVGYLARDQFGRVYFHCLSLNELTGCSLRKLNFEHQLTSVRNSPDSSMKKLQAATSKILSHKKTVTLIDSIVVAIANIFNGCCFDDNAAYSSKEECTLMISSPASIKEFISPNDRRNAKEANSERRMLIQTNDVSYVISIFRSVCNITVFYSAKEFIKNYKRCAQCIYISEQIPRNIKKSILRDCADFEFNINIDSESLLDCSAYEYSQTKPVTMDKRWVGLDENEQALLKEVFTKQRSMFKGLIKPYKLLRTTEALYISLKQLTGDSESIFMILEHFNKCLV</sequence>
<gene>
    <name evidence="1" type="ORF">VICG_01774</name>
</gene>
<dbReference type="Proteomes" id="UP000011082">
    <property type="component" value="Unassembled WGS sequence"/>
</dbReference>